<dbReference type="InterPro" id="IPR016040">
    <property type="entry name" value="NAD(P)-bd_dom"/>
</dbReference>
<dbReference type="RefSeq" id="WP_307407926.1">
    <property type="nucleotide sequence ID" value="NZ_JAUSUR010000003.1"/>
</dbReference>
<reference evidence="2 3" key="1">
    <citation type="submission" date="2023-07" db="EMBL/GenBank/DDBJ databases">
        <title>Genomic Encyclopedia of Type Strains, Phase IV (KMG-IV): sequencing the most valuable type-strain genomes for metagenomic binning, comparative biology and taxonomic classification.</title>
        <authorList>
            <person name="Goeker M."/>
        </authorList>
    </citation>
    <scope>NUCLEOTIDE SEQUENCE [LARGE SCALE GENOMIC DNA]</scope>
    <source>
        <strain evidence="2 3">DSM 16784</strain>
    </source>
</reference>
<dbReference type="InterPro" id="IPR036291">
    <property type="entry name" value="NAD(P)-bd_dom_sf"/>
</dbReference>
<feature type="domain" description="NAD(P)-binding" evidence="1">
    <location>
        <begin position="8"/>
        <end position="193"/>
    </location>
</feature>
<dbReference type="Gene3D" id="3.40.50.720">
    <property type="entry name" value="NAD(P)-binding Rossmann-like Domain"/>
    <property type="match status" value="1"/>
</dbReference>
<dbReference type="EMBL" id="JAUSUR010000003">
    <property type="protein sequence ID" value="MDQ0361311.1"/>
    <property type="molecule type" value="Genomic_DNA"/>
</dbReference>
<dbReference type="PANTHER" id="PTHR43355">
    <property type="entry name" value="FLAVIN REDUCTASE (NADPH)"/>
    <property type="match status" value="1"/>
</dbReference>
<keyword evidence="3" id="KW-1185">Reference proteome</keyword>
<comment type="caution">
    <text evidence="2">The sequence shown here is derived from an EMBL/GenBank/DDBJ whole genome shotgun (WGS) entry which is preliminary data.</text>
</comment>
<dbReference type="SUPFAM" id="SSF51735">
    <property type="entry name" value="NAD(P)-binding Rossmann-fold domains"/>
    <property type="match status" value="1"/>
</dbReference>
<evidence type="ECO:0000259" key="1">
    <source>
        <dbReference type="Pfam" id="PF13460"/>
    </source>
</evidence>
<dbReference type="InterPro" id="IPR051606">
    <property type="entry name" value="Polyketide_Oxido-like"/>
</dbReference>
<proteinExistence type="predicted"/>
<evidence type="ECO:0000313" key="2">
    <source>
        <dbReference type="EMBL" id="MDQ0361311.1"/>
    </source>
</evidence>
<evidence type="ECO:0000313" key="3">
    <source>
        <dbReference type="Proteomes" id="UP001230220"/>
    </source>
</evidence>
<protein>
    <submittedName>
        <fullName evidence="2">NADH-flavin reductase</fullName>
    </submittedName>
</protein>
<dbReference type="PANTHER" id="PTHR43355:SF2">
    <property type="entry name" value="FLAVIN REDUCTASE (NADPH)"/>
    <property type="match status" value="1"/>
</dbReference>
<name>A0ABU0E3K6_9FIRM</name>
<gene>
    <name evidence="2" type="ORF">J2S15_002058</name>
</gene>
<dbReference type="Proteomes" id="UP001230220">
    <property type="component" value="Unassembled WGS sequence"/>
</dbReference>
<accession>A0ABU0E3K6</accession>
<dbReference type="Pfam" id="PF13460">
    <property type="entry name" value="NAD_binding_10"/>
    <property type="match status" value="1"/>
</dbReference>
<organism evidence="2 3">
    <name type="scientific">Breznakia pachnodae</name>
    <dbReference type="NCBI Taxonomy" id="265178"/>
    <lineage>
        <taxon>Bacteria</taxon>
        <taxon>Bacillati</taxon>
        <taxon>Bacillota</taxon>
        <taxon>Erysipelotrichia</taxon>
        <taxon>Erysipelotrichales</taxon>
        <taxon>Erysipelotrichaceae</taxon>
        <taxon>Breznakia</taxon>
    </lineage>
</organism>
<sequence>MKIAVLAASGKQGRKLVEEAHNRGLDVTAFVRNEKKQVENVPNIVKDIFDLTYDDIKDFDVIIDAFGAWGDENVIQHQTSLKHLVYLLKGKPNRLLIVGGAGSLYVDSNRRVRLIDTPDFPESGKSLAASMAKAFNRLSTHKDVNWTYVSPSMIFDADGKRTGEYQLGSDELLKNADGKSYISYADYAVAMIDEAENGNHIKERITVGSK</sequence>
<dbReference type="CDD" id="cd05244">
    <property type="entry name" value="BVR-B_like_SDR_a"/>
    <property type="match status" value="1"/>
</dbReference>